<keyword evidence="2" id="KW-1185">Reference proteome</keyword>
<protein>
    <recommendedName>
        <fullName evidence="3">Septum formation inhibitor Maf</fullName>
    </recommendedName>
</protein>
<dbReference type="PROSITE" id="PS51257">
    <property type="entry name" value="PROKAR_LIPOPROTEIN"/>
    <property type="match status" value="1"/>
</dbReference>
<proteinExistence type="predicted"/>
<accession>A0ABV5J5M6</accession>
<evidence type="ECO:0000313" key="2">
    <source>
        <dbReference type="Proteomes" id="UP001589654"/>
    </source>
</evidence>
<dbReference type="Proteomes" id="UP001589654">
    <property type="component" value="Unassembled WGS sequence"/>
</dbReference>
<dbReference type="EMBL" id="JBHMEW010000058">
    <property type="protein sequence ID" value="MFB9212138.1"/>
    <property type="molecule type" value="Genomic_DNA"/>
</dbReference>
<sequence>MKKEVNFLVILASLWSLMSCNQFKKREMDFDRFGEYWFQGKAEINAFDLVQYRYGEPRKGEAVLVFVTEPFSKSKQVKLDHPENAIVDEQTVMKMNLTKDFVTGIYPYHMMMSTFTPVFEKHPSVKVNASSQEWCGHTFSQLNWKDGEYQSRLFSYFESEGDYQRRLEGMPESEIWNLIRINPEDIPEGEILVIPDLLNLRMTHKEMQGYKATCHLSPLDNGISVLRLEYNNYNRKLEIGFDSKFPFEIYWWEEIKEKENGKDEITRAERKGQLITPYWKQNGSKYLHLRDSLNLK</sequence>
<evidence type="ECO:0008006" key="3">
    <source>
        <dbReference type="Google" id="ProtNLM"/>
    </source>
</evidence>
<reference evidence="1 2" key="1">
    <citation type="submission" date="2024-09" db="EMBL/GenBank/DDBJ databases">
        <authorList>
            <person name="Sun Q."/>
            <person name="Mori K."/>
        </authorList>
    </citation>
    <scope>NUCLEOTIDE SEQUENCE [LARGE SCALE GENOMIC DNA]</scope>
    <source>
        <strain evidence="1 2">CECT 7682</strain>
    </source>
</reference>
<organism evidence="1 2">
    <name type="scientific">Echinicola jeungdonensis</name>
    <dbReference type="NCBI Taxonomy" id="709343"/>
    <lineage>
        <taxon>Bacteria</taxon>
        <taxon>Pseudomonadati</taxon>
        <taxon>Bacteroidota</taxon>
        <taxon>Cytophagia</taxon>
        <taxon>Cytophagales</taxon>
        <taxon>Cyclobacteriaceae</taxon>
        <taxon>Echinicola</taxon>
    </lineage>
</organism>
<name>A0ABV5J5M6_9BACT</name>
<gene>
    <name evidence="1" type="ORF">ACFFUR_09990</name>
</gene>
<dbReference type="RefSeq" id="WP_290249614.1">
    <property type="nucleotide sequence ID" value="NZ_JAUFQT010000002.1"/>
</dbReference>
<comment type="caution">
    <text evidence="1">The sequence shown here is derived from an EMBL/GenBank/DDBJ whole genome shotgun (WGS) entry which is preliminary data.</text>
</comment>
<evidence type="ECO:0000313" key="1">
    <source>
        <dbReference type="EMBL" id="MFB9212138.1"/>
    </source>
</evidence>